<reference evidence="4" key="2">
    <citation type="submission" date="2023-06" db="EMBL/GenBank/DDBJ databases">
        <authorList>
            <consortium name="Lawrence Berkeley National Laboratory"/>
            <person name="Haridas S."/>
            <person name="Hensen N."/>
            <person name="Bonometti L."/>
            <person name="Westerberg I."/>
            <person name="Brannstrom I.O."/>
            <person name="Guillou S."/>
            <person name="Cros-Aarteil S."/>
            <person name="Calhoun S."/>
            <person name="Kuo A."/>
            <person name="Mondo S."/>
            <person name="Pangilinan J."/>
            <person name="Riley R."/>
            <person name="Labutti K."/>
            <person name="Andreopoulos B."/>
            <person name="Lipzen A."/>
            <person name="Chen C."/>
            <person name="Yanf M."/>
            <person name="Daum C."/>
            <person name="Ng V."/>
            <person name="Clum A."/>
            <person name="Steindorff A."/>
            <person name="Ohm R."/>
            <person name="Martin F."/>
            <person name="Silar P."/>
            <person name="Natvig D."/>
            <person name="Lalanne C."/>
            <person name="Gautier V."/>
            <person name="Ament-Velasquez S.L."/>
            <person name="Kruys A."/>
            <person name="Hutchinson M.I."/>
            <person name="Powell A.J."/>
            <person name="Barry K."/>
            <person name="Miller A.N."/>
            <person name="Grigoriev I.V."/>
            <person name="Debuchy R."/>
            <person name="Gladieux P."/>
            <person name="Thoren M.H."/>
            <person name="Johannesson H."/>
        </authorList>
    </citation>
    <scope>NUCLEOTIDE SEQUENCE</scope>
    <source>
        <strain evidence="4">CBS 560.94</strain>
    </source>
</reference>
<feature type="compositionally biased region" description="Polar residues" evidence="2">
    <location>
        <begin position="1050"/>
        <end position="1062"/>
    </location>
</feature>
<dbReference type="GO" id="GO:0031462">
    <property type="term" value="C:Cul2-RING ubiquitin ligase complex"/>
    <property type="evidence" value="ECO:0007669"/>
    <property type="project" value="TreeGrafter"/>
</dbReference>
<keyword evidence="1" id="KW-0175">Coiled coil</keyword>
<feature type="compositionally biased region" description="Basic and acidic residues" evidence="2">
    <location>
        <begin position="71"/>
        <end position="83"/>
    </location>
</feature>
<feature type="region of interest" description="Disordered" evidence="2">
    <location>
        <begin position="1021"/>
        <end position="1139"/>
    </location>
</feature>
<dbReference type="PANTHER" id="PTHR22619:SF0">
    <property type="entry name" value="ZINC FINGER SWIM DOMAIN-CONTAINING PROTEIN 6-LIKE PROTEIN"/>
    <property type="match status" value="1"/>
</dbReference>
<organism evidence="4 5">
    <name type="scientific">Neurospora tetraspora</name>
    <dbReference type="NCBI Taxonomy" id="94610"/>
    <lineage>
        <taxon>Eukaryota</taxon>
        <taxon>Fungi</taxon>
        <taxon>Dikarya</taxon>
        <taxon>Ascomycota</taxon>
        <taxon>Pezizomycotina</taxon>
        <taxon>Sordariomycetes</taxon>
        <taxon>Sordariomycetidae</taxon>
        <taxon>Sordariales</taxon>
        <taxon>Sordariaceae</taxon>
        <taxon>Neurospora</taxon>
    </lineage>
</organism>
<evidence type="ECO:0000256" key="1">
    <source>
        <dbReference type="SAM" id="Coils"/>
    </source>
</evidence>
<reference evidence="4" key="1">
    <citation type="journal article" date="2023" name="Mol. Phylogenet. Evol.">
        <title>Genome-scale phylogeny and comparative genomics of the fungal order Sordariales.</title>
        <authorList>
            <person name="Hensen N."/>
            <person name="Bonometti L."/>
            <person name="Westerberg I."/>
            <person name="Brannstrom I.O."/>
            <person name="Guillou S."/>
            <person name="Cros-Aarteil S."/>
            <person name="Calhoun S."/>
            <person name="Haridas S."/>
            <person name="Kuo A."/>
            <person name="Mondo S."/>
            <person name="Pangilinan J."/>
            <person name="Riley R."/>
            <person name="LaButti K."/>
            <person name="Andreopoulos B."/>
            <person name="Lipzen A."/>
            <person name="Chen C."/>
            <person name="Yan M."/>
            <person name="Daum C."/>
            <person name="Ng V."/>
            <person name="Clum A."/>
            <person name="Steindorff A."/>
            <person name="Ohm R.A."/>
            <person name="Martin F."/>
            <person name="Silar P."/>
            <person name="Natvig D.O."/>
            <person name="Lalanne C."/>
            <person name="Gautier V."/>
            <person name="Ament-Velasquez S.L."/>
            <person name="Kruys A."/>
            <person name="Hutchinson M.I."/>
            <person name="Powell A.J."/>
            <person name="Barry K."/>
            <person name="Miller A.N."/>
            <person name="Grigoriev I.V."/>
            <person name="Debuchy R."/>
            <person name="Gladieux P."/>
            <person name="Hiltunen Thoren M."/>
            <person name="Johannesson H."/>
        </authorList>
    </citation>
    <scope>NUCLEOTIDE SEQUENCE</scope>
    <source>
        <strain evidence="4">CBS 560.94</strain>
    </source>
</reference>
<proteinExistence type="predicted"/>
<dbReference type="Pfam" id="PF00646">
    <property type="entry name" value="F-box"/>
    <property type="match status" value="1"/>
</dbReference>
<dbReference type="Proteomes" id="UP001278500">
    <property type="component" value="Unassembled WGS sequence"/>
</dbReference>
<dbReference type="GeneID" id="87860670"/>
<feature type="region of interest" description="Disordered" evidence="2">
    <location>
        <begin position="1339"/>
        <end position="1384"/>
    </location>
</feature>
<feature type="compositionally biased region" description="Basic and acidic residues" evidence="2">
    <location>
        <begin position="1339"/>
        <end position="1371"/>
    </location>
</feature>
<feature type="compositionally biased region" description="Polar residues" evidence="2">
    <location>
        <begin position="1069"/>
        <end position="1099"/>
    </location>
</feature>
<feature type="region of interest" description="Disordered" evidence="2">
    <location>
        <begin position="710"/>
        <end position="816"/>
    </location>
</feature>
<dbReference type="PANTHER" id="PTHR22619">
    <property type="entry name" value="ZINC FINGER SWIM DOMAIN CONTAINING PROTEIN 4, 5, 6"/>
    <property type="match status" value="1"/>
</dbReference>
<feature type="region of interest" description="Disordered" evidence="2">
    <location>
        <begin position="380"/>
        <end position="422"/>
    </location>
</feature>
<dbReference type="InterPro" id="IPR057214">
    <property type="entry name" value="DUF7892"/>
</dbReference>
<evidence type="ECO:0000259" key="3">
    <source>
        <dbReference type="SMART" id="SM00256"/>
    </source>
</evidence>
<feature type="coiled-coil region" evidence="1">
    <location>
        <begin position="493"/>
        <end position="520"/>
    </location>
</feature>
<dbReference type="InterPro" id="IPR001810">
    <property type="entry name" value="F-box_dom"/>
</dbReference>
<feature type="compositionally biased region" description="Polar residues" evidence="2">
    <location>
        <begin position="29"/>
        <end position="43"/>
    </location>
</feature>
<protein>
    <recommendedName>
        <fullName evidence="3">F-box domain-containing protein</fullName>
    </recommendedName>
</protein>
<feature type="compositionally biased region" description="Low complexity" evidence="2">
    <location>
        <begin position="380"/>
        <end position="415"/>
    </location>
</feature>
<dbReference type="Pfam" id="PF25422">
    <property type="entry name" value="DUF7892"/>
    <property type="match status" value="1"/>
</dbReference>
<feature type="compositionally biased region" description="Pro residues" evidence="2">
    <location>
        <begin position="785"/>
        <end position="815"/>
    </location>
</feature>
<dbReference type="CDD" id="cd09917">
    <property type="entry name" value="F-box_SF"/>
    <property type="match status" value="1"/>
</dbReference>
<dbReference type="EMBL" id="JAUEPP010000009">
    <property type="protein sequence ID" value="KAK3334776.1"/>
    <property type="molecule type" value="Genomic_DNA"/>
</dbReference>
<feature type="compositionally biased region" description="Pro residues" evidence="2">
    <location>
        <begin position="746"/>
        <end position="774"/>
    </location>
</feature>
<evidence type="ECO:0000313" key="5">
    <source>
        <dbReference type="Proteomes" id="UP001278500"/>
    </source>
</evidence>
<gene>
    <name evidence="4" type="ORF">B0H65DRAFT_331918</name>
</gene>
<feature type="region of interest" description="Disordered" evidence="2">
    <location>
        <begin position="68"/>
        <end position="100"/>
    </location>
</feature>
<evidence type="ECO:0000313" key="4">
    <source>
        <dbReference type="EMBL" id="KAK3334776.1"/>
    </source>
</evidence>
<feature type="region of interest" description="Disordered" evidence="2">
    <location>
        <begin position="1152"/>
        <end position="1209"/>
    </location>
</feature>
<evidence type="ECO:0000256" key="2">
    <source>
        <dbReference type="SAM" id="MobiDB-lite"/>
    </source>
</evidence>
<feature type="compositionally biased region" description="Basic and acidic residues" evidence="2">
    <location>
        <begin position="1100"/>
        <end position="1131"/>
    </location>
</feature>
<dbReference type="RefSeq" id="XP_062676942.1">
    <property type="nucleotide sequence ID" value="XM_062823516.1"/>
</dbReference>
<dbReference type="SMART" id="SM00256">
    <property type="entry name" value="FBOX"/>
    <property type="match status" value="1"/>
</dbReference>
<feature type="compositionally biased region" description="Polar residues" evidence="2">
    <location>
        <begin position="1157"/>
        <end position="1180"/>
    </location>
</feature>
<sequence length="1486" mass="165124">MTGDGEDVHPGSVPKRNGSVPTSRDDQDLNSSVEVPNSSTAASTALAVPTLTEADVGMAEAPKMSLLGKRQTREHAADSEHSPESSAGVKKVKLAQDDAGQTGQAVELNKLPRNKSQLPAEVWHHIFSFCPPRSLGNLLRVNKLFNLYLDPSPSLVNREVPPPKVKGVLGFLKPNVIWQLSRRLFWPQMPVPLRSMAEIDMWRLACSLKCQKCNKQPAQSHAASSDSCSTAAAPCLGPGLDGVAVIWPFASRLCGRCLVTTSMKEIDLMVSQSVPSTVLQGIPFAYVTPDLRVQPSNTPDTDKLKLFSPTDVDEVTKEFHDVQALGPGAMDEWMKGLNNRGKNLQNQASRWEKWYMSGGVTRMRTELYPGYVNNNKVSSISTSNSATPAASPTSYPTAPPATRAQVPSSQASSQARQERTPEEVAELKAIRKAEIERRALLLDPPLTPNVLQHLPAFEAAMQIVLPFQDKDWDFLKPRLLTQRGEAEHRHPGLVVVKEEAQQDRTERRQLEATLATTKEARELIDKQWEETQAPLRARIAGLADEAIRETWGKGKKVTRDNCAKFAVDVLCYIRKRFYAEIAEKAAAARSAGREVPVDPPEGPFTQKLTLENMKWIFDTKIKPHTESYRKELFYCNGCDTNSKTFGFEGVIQHYAAKHTTALSLGTIVVHWRAEWPQYPPFRYGPSKQPPHSHGFRPSFVGNLGGAVLPQGHNYPSTNGHAGLPPYQPYPAPGYHTAPYPEQYQAIPPPVYPQGPYAPAPQQPLYGQPPPPPPQQQQQPYVAQPPLYPPYQPPATTYPPPATSEPPQGYGPPPPAVQAYNYNSFQANAHNSYPGIQPPGYPDSYQIRLEEVARSSREIWNSLGVIRDLPGSIRVFVTIHHLVKRFHARFGEVPPFAMFIDGLSNNKDMRPVRNVNGLVCKACHFGLGNAPHVQEDRKTFSLPQLVNHFQSKHIEPMQAQGVYPLLDWVLDMVLLPNLDTLSRLRMCGEPQRGMLADALPHLFQPRSASVQQYPSPYPVPSKGRHIEFSGLGMNGLAGREQPYSGSPAPRQYSSADHSSNRDSGNMVPPTLTNSRSDAPQNGYVSEQQPSLNSAVPNTSEYGRDVQDEGRVVQARSFRESDIRSRDNEDRHGNFQPAMESARLSFKEAKKIEAETEEWNQGWSTSRTESGKPYSSYQNSGAGENADRPREASLVQRPATHTPPRPSMAVTRAMQPSSITGHEEMLNLQHQGHPSAVTHRHRDLSDRPYTVEHGMAPASGAAPASRIYNRYDEVSRRSRSPVYGASYQSVPPRRDRSPLMQQVAPAYLSGAGAPPLNDEMGYRGYRSQTVVPEYFPRRADTEVYDRPPPRPEYHDHNHTPRPEYYRNPVDARSHSRPPAPAPAPPADTYEIVQVRDEQGEYLIRRPVRREAAAQSFHDVGRRAYRDADPYGAVPYADSEQPVYAADSRGAPAGAYTRHGTVMREDTQRGTRGGDPYYEEYDPRYPAAS</sequence>
<feature type="region of interest" description="Disordered" evidence="2">
    <location>
        <begin position="1"/>
        <end position="48"/>
    </location>
</feature>
<name>A0AAE0J224_9PEZI</name>
<feature type="compositionally biased region" description="Low complexity" evidence="2">
    <location>
        <begin position="775"/>
        <end position="784"/>
    </location>
</feature>
<feature type="domain" description="F-box" evidence="3">
    <location>
        <begin position="118"/>
        <end position="158"/>
    </location>
</feature>
<dbReference type="SUPFAM" id="SSF81383">
    <property type="entry name" value="F-box domain"/>
    <property type="match status" value="1"/>
</dbReference>
<accession>A0AAE0J224</accession>
<comment type="caution">
    <text evidence="4">The sequence shown here is derived from an EMBL/GenBank/DDBJ whole genome shotgun (WGS) entry which is preliminary data.</text>
</comment>
<dbReference type="InterPro" id="IPR036047">
    <property type="entry name" value="F-box-like_dom_sf"/>
</dbReference>
<keyword evidence="5" id="KW-1185">Reference proteome</keyword>
<feature type="region of interest" description="Disordered" evidence="2">
    <location>
        <begin position="1447"/>
        <end position="1486"/>
    </location>
</feature>